<dbReference type="GO" id="GO:0031179">
    <property type="term" value="P:peptide modification"/>
    <property type="evidence" value="ECO:0000318"/>
    <property type="project" value="GO_Central"/>
</dbReference>
<dbReference type="SUPFAM" id="SSF56235">
    <property type="entry name" value="N-terminal nucleophile aminohydrolases (Ntn hydrolases)"/>
    <property type="match status" value="1"/>
</dbReference>
<dbReference type="Gene3D" id="3.60.20.40">
    <property type="match status" value="1"/>
</dbReference>
<dbReference type="PANTHER" id="PTHR11686:SF56">
    <property type="entry name" value="GLUTATHIONE HYDROLASE 1 PROENZYME-RELATED"/>
    <property type="match status" value="1"/>
</dbReference>
<evidence type="ECO:0000313" key="5">
    <source>
        <dbReference type="ZFIN" id="ZDB-GENE-090312-33"/>
    </source>
</evidence>
<proteinExistence type="inferred from homology"/>
<dbReference type="Proteomes" id="UP000000437">
    <property type="component" value="Chromosome 1"/>
</dbReference>
<dbReference type="GO" id="GO:0036374">
    <property type="term" value="F:glutathione hydrolase activity"/>
    <property type="evidence" value="ECO:0000318"/>
    <property type="project" value="GO_Central"/>
</dbReference>
<dbReference type="PANTHER" id="PTHR11686">
    <property type="entry name" value="GAMMA GLUTAMYL TRANSPEPTIDASE"/>
    <property type="match status" value="1"/>
</dbReference>
<name>A0A8M9QIG6_DANRE</name>
<organism evidence="3 4">
    <name type="scientific">Danio rerio</name>
    <name type="common">Zebrafish</name>
    <name type="synonym">Brachydanio rerio</name>
    <dbReference type="NCBI Taxonomy" id="7955"/>
    <lineage>
        <taxon>Eukaryota</taxon>
        <taxon>Metazoa</taxon>
        <taxon>Chordata</taxon>
        <taxon>Craniata</taxon>
        <taxon>Vertebrata</taxon>
        <taxon>Euteleostomi</taxon>
        <taxon>Actinopterygii</taxon>
        <taxon>Neopterygii</taxon>
        <taxon>Teleostei</taxon>
        <taxon>Ostariophysi</taxon>
        <taxon>Cypriniformes</taxon>
        <taxon>Danionidae</taxon>
        <taxon>Danioninae</taxon>
        <taxon>Danio</taxon>
    </lineage>
</organism>
<keyword evidence="2" id="KW-0325">Glycoprotein</keyword>
<accession>A0A8M9QIG6</accession>
<dbReference type="KEGG" id="dre:795959"/>
<dbReference type="FunFam" id="3.60.20.40:FF:000020">
    <property type="entry name" value="Si:ch73-59p9.2"/>
    <property type="match status" value="1"/>
</dbReference>
<dbReference type="UniPathway" id="UPA00204"/>
<keyword evidence="4" id="KW-0378">Hydrolase</keyword>
<dbReference type="InterPro" id="IPR000101">
    <property type="entry name" value="GGT_peptidase"/>
</dbReference>
<evidence type="ECO:0000313" key="3">
    <source>
        <dbReference type="Proteomes" id="UP000000437"/>
    </source>
</evidence>
<dbReference type="InterPro" id="IPR043138">
    <property type="entry name" value="GGT_lsub"/>
</dbReference>
<dbReference type="GO" id="GO:0005886">
    <property type="term" value="C:plasma membrane"/>
    <property type="evidence" value="ECO:0000318"/>
    <property type="project" value="GO_Central"/>
</dbReference>
<dbReference type="InterPro" id="IPR043137">
    <property type="entry name" value="GGT_ssub_C"/>
</dbReference>
<evidence type="ECO:0000256" key="2">
    <source>
        <dbReference type="ARBA" id="ARBA00023180"/>
    </source>
</evidence>
<evidence type="ECO:0000256" key="1">
    <source>
        <dbReference type="ARBA" id="ARBA00009381"/>
    </source>
</evidence>
<gene>
    <name evidence="4 5" type="primary">si:dkey-222h21.12</name>
</gene>
<comment type="similarity">
    <text evidence="1">Belongs to the gamma-glutamyltransferase family.</text>
</comment>
<dbReference type="AGR" id="ZFIN:ZDB-GENE-090312-33"/>
<dbReference type="InterPro" id="IPR029055">
    <property type="entry name" value="Ntn_hydrolases_N"/>
</dbReference>
<sequence>MSINMSSRFGNQDVLPREILSGSLSFVLRAFNELYSSRPKRYISIAFVIAMVLFLTLTQRSTVTHTRRSLPSVKLNTPIMTPIVNCNEKAAVAADAEICSKIGRDILGRNGSAVDAAIAALLCVSVINPQSMGIGGGSVFTIYNAINGTVEIINARETAPMSATANMFDNNTQKENPGLLIAVPGELRGYKMAHDRYGKLPWKDLFEPSIKLASEGFNISKGLAYAINMEERKIRKNIALREVFCDSDNKPLKESNFTRFPKLAKTYRTIAEEGPDAFYDGSLTQSILDEITVAGGNITREDLKRYKPDLQKYALNFTVGKYIFFAPTAPFGGPVLALIMKILLGNGTADYSGFNLSNKSVSTPENMTLTYHRIIEAFRFANAQKAKLADPLHEKNVTEFVKYMTSDSFADNIRNKIKDDIKQTSYDEQGIKIVPDDHGTSHLSVIAKDGSAVAVTSSINNFFGSGVMSCLRGIIFNDQMSDYTSPEMKNGPNAIKPGKRPLSSMCPTIILDKDSRKVRMVAGGAGGTNITTSVAQVILDHLYFDYNLQKAVAEPRVQVPPNVTNVEEGFDSTVMGWLSRKYHNISQYTSLTMVQVVEKEGSQVCAVSDTRDAVYYRPSTASVKGLSSDSYIIICLGVLWMLLNGA</sequence>
<dbReference type="Gene3D" id="1.10.246.130">
    <property type="match status" value="1"/>
</dbReference>
<protein>
    <submittedName>
        <fullName evidence="4">Glutathione hydrolase 1 proenzyme</fullName>
    </submittedName>
</protein>
<dbReference type="RefSeq" id="XP_021333865.3">
    <property type="nucleotide sequence ID" value="XM_021478190.3"/>
</dbReference>
<keyword evidence="3" id="KW-1185">Reference proteome</keyword>
<dbReference type="FunCoup" id="A0A8M9QIG6">
    <property type="interactions" value="243"/>
</dbReference>
<dbReference type="OrthoDB" id="1081007at2759"/>
<dbReference type="ZFIN" id="ZDB-GENE-090312-33">
    <property type="gene designation" value="si:dkey-222h21.12"/>
</dbReference>
<reference evidence="4" key="1">
    <citation type="submission" date="2025-08" db="UniProtKB">
        <authorList>
            <consortium name="RefSeq"/>
        </authorList>
    </citation>
    <scope>IDENTIFICATION</scope>
    <source>
        <strain evidence="4">Tuebingen</strain>
        <tissue evidence="4">Fibroblasts and whole tissue</tissue>
    </source>
</reference>
<dbReference type="PRINTS" id="PR01210">
    <property type="entry name" value="GGTRANSPTASE"/>
</dbReference>
<dbReference type="GO" id="GO:0050727">
    <property type="term" value="P:regulation of inflammatory response"/>
    <property type="evidence" value="ECO:0000318"/>
    <property type="project" value="GO_Central"/>
</dbReference>
<dbReference type="AlphaFoldDB" id="A0A8M9QIG6"/>
<dbReference type="GO" id="GO:0002682">
    <property type="term" value="P:regulation of immune system process"/>
    <property type="evidence" value="ECO:0000318"/>
    <property type="project" value="GO_Central"/>
</dbReference>
<dbReference type="Pfam" id="PF01019">
    <property type="entry name" value="G_glu_transpept"/>
    <property type="match status" value="1"/>
</dbReference>
<evidence type="ECO:0000313" key="4">
    <source>
        <dbReference type="RefSeq" id="XP_021333865.3"/>
    </source>
</evidence>
<dbReference type="GO" id="GO:0006751">
    <property type="term" value="P:glutathione catabolic process"/>
    <property type="evidence" value="ECO:0000318"/>
    <property type="project" value="GO_Central"/>
</dbReference>